<comment type="caution">
    <text evidence="2">The sequence shown here is derived from an EMBL/GenBank/DDBJ whole genome shotgun (WGS) entry which is preliminary data.</text>
</comment>
<keyword evidence="3" id="KW-1185">Reference proteome</keyword>
<evidence type="ECO:0000313" key="2">
    <source>
        <dbReference type="EMBL" id="MBG6139694.1"/>
    </source>
</evidence>
<dbReference type="AlphaFoldDB" id="A0A8J7GW22"/>
<organism evidence="2 3">
    <name type="scientific">Longispora fulva</name>
    <dbReference type="NCBI Taxonomy" id="619741"/>
    <lineage>
        <taxon>Bacteria</taxon>
        <taxon>Bacillati</taxon>
        <taxon>Actinomycetota</taxon>
        <taxon>Actinomycetes</taxon>
        <taxon>Micromonosporales</taxon>
        <taxon>Micromonosporaceae</taxon>
        <taxon>Longispora</taxon>
    </lineage>
</organism>
<dbReference type="Proteomes" id="UP000622552">
    <property type="component" value="Unassembled WGS sequence"/>
</dbReference>
<dbReference type="RefSeq" id="WP_197006322.1">
    <property type="nucleotide sequence ID" value="NZ_BONS01000006.1"/>
</dbReference>
<protein>
    <submittedName>
        <fullName evidence="2">Uncharacterized protein</fullName>
    </submittedName>
</protein>
<evidence type="ECO:0000256" key="1">
    <source>
        <dbReference type="SAM" id="MobiDB-lite"/>
    </source>
</evidence>
<gene>
    <name evidence="2" type="ORF">IW245_005888</name>
</gene>
<feature type="region of interest" description="Disordered" evidence="1">
    <location>
        <begin position="1"/>
        <end position="33"/>
    </location>
</feature>
<reference evidence="2" key="1">
    <citation type="submission" date="2020-11" db="EMBL/GenBank/DDBJ databases">
        <title>Sequencing the genomes of 1000 actinobacteria strains.</title>
        <authorList>
            <person name="Klenk H.-P."/>
        </authorList>
    </citation>
    <scope>NUCLEOTIDE SEQUENCE</scope>
    <source>
        <strain evidence="2">DSM 45356</strain>
    </source>
</reference>
<name>A0A8J7GW22_9ACTN</name>
<sequence>MLEFGNATAPQLTLLPGGAEPAPPPASGAGSGGDERLLWRQVATGESTRALAPPAPDADLLARSRAAATEAVAVEERLARHIESVTDQLDSAFSWLQPARRHALARQLRVDRGHHAILRARAGKAVAARDVLEDQLSRHRTYLDDHRPALETAKAASAELDRRIDELIGWYAAQPTQPPWFKYGLGFPPEASSYPVWLRRARAAVGYRLRFRVEHPLEPLGAEPAERSRQYQHWVRARNA</sequence>
<dbReference type="EMBL" id="JADOUF010000001">
    <property type="protein sequence ID" value="MBG6139694.1"/>
    <property type="molecule type" value="Genomic_DNA"/>
</dbReference>
<accession>A0A8J7GW22</accession>
<evidence type="ECO:0000313" key="3">
    <source>
        <dbReference type="Proteomes" id="UP000622552"/>
    </source>
</evidence>
<proteinExistence type="predicted"/>